<dbReference type="STRING" id="36087.A0A077ZKF8"/>
<proteinExistence type="predicted"/>
<keyword evidence="6" id="KW-1185">Reference proteome</keyword>
<dbReference type="SUPFAM" id="SSF52540">
    <property type="entry name" value="P-loop containing nucleoside triphosphate hydrolases"/>
    <property type="match status" value="1"/>
</dbReference>
<dbReference type="AlphaFoldDB" id="A0A077ZKF8"/>
<dbReference type="Gene3D" id="3.40.50.300">
    <property type="entry name" value="P-loop containing nucleotide triphosphate hydrolases"/>
    <property type="match status" value="1"/>
</dbReference>
<dbReference type="NCBIfam" id="TIGR03021">
    <property type="entry name" value="pilP_fam"/>
    <property type="match status" value="1"/>
</dbReference>
<dbReference type="InterPro" id="IPR022753">
    <property type="entry name" value="T4SS_pilus_biogen_PilP"/>
</dbReference>
<dbReference type="Proteomes" id="UP000030665">
    <property type="component" value="Unassembled WGS sequence"/>
</dbReference>
<evidence type="ECO:0000256" key="2">
    <source>
        <dbReference type="ARBA" id="ARBA00022840"/>
    </source>
</evidence>
<evidence type="ECO:0000313" key="5">
    <source>
        <dbReference type="EMBL" id="CDW59105.1"/>
    </source>
</evidence>
<dbReference type="InterPro" id="IPR009663">
    <property type="entry name" value="PAP_PilO"/>
</dbReference>
<reference evidence="5" key="1">
    <citation type="submission" date="2014-01" db="EMBL/GenBank/DDBJ databases">
        <authorList>
            <person name="Aslett M."/>
        </authorList>
    </citation>
    <scope>NUCLEOTIDE SEQUENCE</scope>
</reference>
<gene>
    <name evidence="5" type="ORF">TTRE_0000743501</name>
</gene>
<dbReference type="PANTHER" id="PTHR30258">
    <property type="entry name" value="TYPE II SECRETION SYSTEM PROTEIN GSPE-RELATED"/>
    <property type="match status" value="1"/>
</dbReference>
<dbReference type="InterPro" id="IPR001482">
    <property type="entry name" value="T2SS/T4SS_dom"/>
</dbReference>
<feature type="region of interest" description="Disordered" evidence="3">
    <location>
        <begin position="415"/>
        <end position="441"/>
    </location>
</feature>
<dbReference type="GO" id="GO:0005886">
    <property type="term" value="C:plasma membrane"/>
    <property type="evidence" value="ECO:0007669"/>
    <property type="project" value="TreeGrafter"/>
</dbReference>
<dbReference type="Pfam" id="PF00437">
    <property type="entry name" value="T2SSE"/>
    <property type="match status" value="1"/>
</dbReference>
<evidence type="ECO:0000313" key="6">
    <source>
        <dbReference type="Proteomes" id="UP000030665"/>
    </source>
</evidence>
<evidence type="ECO:0000256" key="1">
    <source>
        <dbReference type="ARBA" id="ARBA00022741"/>
    </source>
</evidence>
<dbReference type="GO" id="GO:0016887">
    <property type="term" value="F:ATP hydrolysis activity"/>
    <property type="evidence" value="ECO:0007669"/>
    <property type="project" value="TreeGrafter"/>
</dbReference>
<dbReference type="CDD" id="cd01129">
    <property type="entry name" value="PulE-GspE-like"/>
    <property type="match status" value="1"/>
</dbReference>
<name>A0A077ZKF8_TRITR</name>
<accession>A0A077ZKF8</accession>
<evidence type="ECO:0000256" key="3">
    <source>
        <dbReference type="SAM" id="MobiDB-lite"/>
    </source>
</evidence>
<evidence type="ECO:0000259" key="4">
    <source>
        <dbReference type="Pfam" id="PF00437"/>
    </source>
</evidence>
<keyword evidence="2" id="KW-0067">ATP-binding</keyword>
<feature type="domain" description="Bacterial type II secretion system protein E" evidence="4">
    <location>
        <begin position="575"/>
        <end position="955"/>
    </location>
</feature>
<dbReference type="PANTHER" id="PTHR30258:SF2">
    <property type="entry name" value="COMG OPERON PROTEIN 1"/>
    <property type="match status" value="1"/>
</dbReference>
<feature type="compositionally biased region" description="Polar residues" evidence="3">
    <location>
        <begin position="427"/>
        <end position="438"/>
    </location>
</feature>
<organism evidence="5 6">
    <name type="scientific">Trichuris trichiura</name>
    <name type="common">Whipworm</name>
    <name type="synonym">Trichocephalus trichiurus</name>
    <dbReference type="NCBI Taxonomy" id="36087"/>
    <lineage>
        <taxon>Eukaryota</taxon>
        <taxon>Metazoa</taxon>
        <taxon>Ecdysozoa</taxon>
        <taxon>Nematoda</taxon>
        <taxon>Enoplea</taxon>
        <taxon>Dorylaimia</taxon>
        <taxon>Trichinellida</taxon>
        <taxon>Trichuridae</taxon>
        <taxon>Trichuris</taxon>
    </lineage>
</organism>
<dbReference type="EMBL" id="HG806494">
    <property type="protein sequence ID" value="CDW59105.1"/>
    <property type="molecule type" value="Genomic_DNA"/>
</dbReference>
<reference evidence="5" key="2">
    <citation type="submission" date="2014-03" db="EMBL/GenBank/DDBJ databases">
        <title>The whipworm genome and dual-species transcriptomics of an intimate host-pathogen interaction.</title>
        <authorList>
            <person name="Foth B.J."/>
            <person name="Tsai I.J."/>
            <person name="Reid A.J."/>
            <person name="Bancroft A.J."/>
            <person name="Nichol S."/>
            <person name="Tracey A."/>
            <person name="Holroyd N."/>
            <person name="Cotton J.A."/>
            <person name="Stanley E.J."/>
            <person name="Zarowiecki M."/>
            <person name="Liu J.Z."/>
            <person name="Huckvale T."/>
            <person name="Cooper P.J."/>
            <person name="Grencis R.K."/>
            <person name="Berriman M."/>
        </authorList>
    </citation>
    <scope>NUCLEOTIDE SEQUENCE [LARGE SCALE GENOMIC DNA]</scope>
</reference>
<sequence length="995" mass="110583">MDWKTLPASHKNPRTFARSLGAVRYISCEYLSTEDTDRHIMVAAVSQNTLPKGSRRYFSLAMLILPLLEPGGYAIVELSQANDTELYGFVSAVDGILVSDLVGTREEIREAREIFLTINSAPEHGWTCYEPPSFNGPDGRGPLPLETLTGAGKYPAEARLHPVSRGPQLIPVLLILTLLGTAWYGWQYYERLKAEKAALAEAAQKAAEERITPPWLSMPETGDFIRGCSDVWSRLPVSVAGWRYSLAECAATGNSGNLRASYTNIAGTTVTAFSQRVREIFSIRPFMVMPDGNSGGFALPVTFSMPETPVAVEALPENTLLQERLTTLARSMQLKMDWQEVSNSFTDEDGNTIQPPWKEYDLQILTTLPAHQVAEHFSEPSVRFISVTRQLEEGRFRYQFTAMLAREKVRHELRTLEQGEPAEPVHSQESSSAVTTDTPAPITGIPRLTEISGVHPQITARIQLPGGQTADVKEGQHIPGTTFRVEKITTDSVVLEQNDQPPDDILDYVVVDTDKTGQIHVRVVEGKKHLRAVQDYLTRLCSRYPGKVSPFEFTTLDVIARLRQETVISGVENGINPVQQKMLGYISHAATLSASDLHITPGRDSTDFTYLEARVHGELELLDIVRKDEGLELLGATYSGMTDVIKGTQFDPGVPQDARLAERFLKLAGLFGARYSHYPCVGGLYAVLRLIKDDSQHIPTFSMLGYHPEQERAVRRMLQRPEGIVILSGPTGSGKSTTLRTASAAYLEQYGFNDTGGILLPRRRLFTIESPPEGRIPGAIQTAVMDTAQGWVDSVKSALRLDPDAILNGEIRDHASAITAIKAAMTGHLMLTTLHANDPINILERLEMEGVQARMIADPQLFIGLLSQRLVQVICPHCRLPWHEVESSRTDEERRLVENFCQPDAVYLRNHNGCPHCWRGVNGRTVIAEVISPDAKFFQIYREKGRIEAKTYWHRELGGMTRNQHLLGKINSGQVDPLAAHYISPVDEDSYTLLH</sequence>
<dbReference type="OrthoDB" id="8299983at2759"/>
<keyword evidence="1" id="KW-0547">Nucleotide-binding</keyword>
<dbReference type="Pfam" id="PF06864">
    <property type="entry name" value="PAP_PilO"/>
    <property type="match status" value="1"/>
</dbReference>
<dbReference type="Gene3D" id="3.30.450.90">
    <property type="match status" value="1"/>
</dbReference>
<protein>
    <submittedName>
        <fullName evidence="5">Pilus PilP and PAP PilO and T2SE domain containin g protein</fullName>
    </submittedName>
</protein>
<dbReference type="InterPro" id="IPR027417">
    <property type="entry name" value="P-loop_NTPase"/>
</dbReference>
<dbReference type="GO" id="GO:0005524">
    <property type="term" value="F:ATP binding"/>
    <property type="evidence" value="ECO:0007669"/>
    <property type="project" value="UniProtKB-KW"/>
</dbReference>